<organism evidence="5 6">
    <name type="scientific">Artemia franciscana</name>
    <name type="common">Brine shrimp</name>
    <name type="synonym">Artemia sanfranciscana</name>
    <dbReference type="NCBI Taxonomy" id="6661"/>
    <lineage>
        <taxon>Eukaryota</taxon>
        <taxon>Metazoa</taxon>
        <taxon>Ecdysozoa</taxon>
        <taxon>Arthropoda</taxon>
        <taxon>Crustacea</taxon>
        <taxon>Branchiopoda</taxon>
        <taxon>Anostraca</taxon>
        <taxon>Artemiidae</taxon>
        <taxon>Artemia</taxon>
    </lineage>
</organism>
<dbReference type="Pfam" id="PF05721">
    <property type="entry name" value="PhyH"/>
    <property type="match status" value="2"/>
</dbReference>
<comment type="caution">
    <text evidence="5">The sequence shown here is derived from an EMBL/GenBank/DDBJ whole genome shotgun (WGS) entry which is preliminary data.</text>
</comment>
<name>A0AA88HVQ1_ARTSF</name>
<dbReference type="PANTHER" id="PTHR20883">
    <property type="entry name" value="PHYTANOYL-COA DIOXYGENASE DOMAIN CONTAINING 1"/>
    <property type="match status" value="1"/>
</dbReference>
<dbReference type="EMBL" id="JAVRJZ010000009">
    <property type="protein sequence ID" value="KAK2718945.1"/>
    <property type="molecule type" value="Genomic_DNA"/>
</dbReference>
<gene>
    <name evidence="5" type="ORF">QYM36_006078</name>
</gene>
<evidence type="ECO:0000256" key="1">
    <source>
        <dbReference type="ARBA" id="ARBA00001962"/>
    </source>
</evidence>
<dbReference type="GO" id="GO:0046872">
    <property type="term" value="F:metal ion binding"/>
    <property type="evidence" value="ECO:0007669"/>
    <property type="project" value="UniProtKB-KW"/>
</dbReference>
<comment type="similarity">
    <text evidence="4">Belongs to the PhyH family. PHYHD1 subfamily.</text>
</comment>
<reference evidence="5" key="1">
    <citation type="submission" date="2023-07" db="EMBL/GenBank/DDBJ databases">
        <title>Chromosome-level genome assembly of Artemia franciscana.</title>
        <authorList>
            <person name="Jo E."/>
        </authorList>
    </citation>
    <scope>NUCLEOTIDE SEQUENCE</scope>
    <source>
        <tissue evidence="5">Whole body</tissue>
    </source>
</reference>
<evidence type="ECO:0000313" key="5">
    <source>
        <dbReference type="EMBL" id="KAK2718945.1"/>
    </source>
</evidence>
<evidence type="ECO:0000313" key="6">
    <source>
        <dbReference type="Proteomes" id="UP001187531"/>
    </source>
</evidence>
<keyword evidence="3" id="KW-0408">Iron</keyword>
<dbReference type="Gene3D" id="2.60.120.620">
    <property type="entry name" value="q2cbj1_9rhob like domain"/>
    <property type="match status" value="2"/>
</dbReference>
<dbReference type="AlphaFoldDB" id="A0AA88HVQ1"/>
<evidence type="ECO:0000256" key="3">
    <source>
        <dbReference type="ARBA" id="ARBA00023004"/>
    </source>
</evidence>
<protein>
    <recommendedName>
        <fullName evidence="7">Phytanoyl-CoA dioxygenase domain-containing protein 1</fullName>
    </recommendedName>
</protein>
<evidence type="ECO:0000256" key="4">
    <source>
        <dbReference type="ARBA" id="ARBA00038356"/>
    </source>
</evidence>
<evidence type="ECO:0008006" key="7">
    <source>
        <dbReference type="Google" id="ProtNLM"/>
    </source>
</evidence>
<dbReference type="SUPFAM" id="SSF51197">
    <property type="entry name" value="Clavaminate synthase-like"/>
    <property type="match status" value="2"/>
</dbReference>
<accession>A0AA88HVQ1</accession>
<comment type="cofactor">
    <cofactor evidence="1">
        <name>Fe cation</name>
        <dbReference type="ChEBI" id="CHEBI:24875"/>
    </cofactor>
</comment>
<dbReference type="Proteomes" id="UP001187531">
    <property type="component" value="Unassembled WGS sequence"/>
</dbReference>
<dbReference type="PANTHER" id="PTHR20883:SF15">
    <property type="entry name" value="PHYTANOYL-COA DIOXYGENASE DOMAIN-CONTAINING PROTEIN 1"/>
    <property type="match status" value="1"/>
</dbReference>
<keyword evidence="2" id="KW-0479">Metal-binding</keyword>
<dbReference type="InterPro" id="IPR008775">
    <property type="entry name" value="Phytyl_CoA_dOase-like"/>
</dbReference>
<evidence type="ECO:0000256" key="2">
    <source>
        <dbReference type="ARBA" id="ARBA00022723"/>
    </source>
</evidence>
<keyword evidence="6" id="KW-1185">Reference proteome</keyword>
<proteinExistence type="inferred from homology"/>
<sequence length="504" mass="57069">MLDENQLLKTCLNSHTPLFTNPTFEQDGFVIIEDFLTQVEIETLRTACSDIVDKLDPNEHKCIFTTTDSRQASDLYFIESGDKIRYFFEASAVDDKGNLCVSKDKALNKIGHALHWLESSFKEVTFSKNVADVCRVLNFKQPVVAQSMYIFKQPQIGGEVKPHQDGSYLYTEPMKVVGFWIALEDVTIENGCLWFIPGSQTKPINIRLTRNPSGIKGAPLTYTGPLETYDEKDFVPAPCKKGSCIVIHGQVVHKSEQNRSSKSRHIYTFHVLEEKDASDLYFIESGDKIRYFFEASAGDNKGNLCVSKDKALNKIGHALHWLESSFKEVTFSKNVADVCRVLNFKQPVVAQSMYIFKQPQIGGEVKPHQDGSYLYTEPMKVVGFWIALEDVTIENGCLWFIPGSQTKPINIRLTRNPSGIKGAPLTYTGPLETYNEKDFVPAPCKKGSCIVIHGQVVHKSEQNRSSKSRHIYTFHVLEEKDVKYPTDNWLQPTSSLPFPHLYQE</sequence>